<name>A0A0B7JEA6_9GAMM</name>
<dbReference type="RefSeq" id="WP_036795378.1">
    <property type="nucleotide sequence ID" value="NZ_LN794352.1"/>
</dbReference>
<proteinExistence type="predicted"/>
<sequence>MKTKQFERWSKIRAKGQLSYVITQSLILSFGMLIGHLIAFYVDNYDIKLSLFFYNKMPIIIFTVVFTPFFALILWYIQEAKFNKESRLRTSK</sequence>
<evidence type="ECO:0000313" key="1">
    <source>
        <dbReference type="EMBL" id="PSV01729.1"/>
    </source>
</evidence>
<accession>A0A0B7JEA6</accession>
<protein>
    <submittedName>
        <fullName evidence="1">Uncharacterized protein</fullName>
    </submittedName>
</protein>
<reference evidence="1 2" key="1">
    <citation type="submission" date="2018-01" db="EMBL/GenBank/DDBJ databases">
        <title>Whole genome sequencing of Histamine producing bacteria.</title>
        <authorList>
            <person name="Butler K."/>
        </authorList>
    </citation>
    <scope>NUCLEOTIDE SEQUENCE [LARGE SCALE GENOMIC DNA]</scope>
    <source>
        <strain evidence="1 2">FS-7.2</strain>
    </source>
</reference>
<evidence type="ECO:0000313" key="2">
    <source>
        <dbReference type="Proteomes" id="UP000241426"/>
    </source>
</evidence>
<gene>
    <name evidence="1" type="ORF">C9J27_01330</name>
</gene>
<dbReference type="EMBL" id="PYNF01000001">
    <property type="protein sequence ID" value="PSV01729.1"/>
    <property type="molecule type" value="Genomic_DNA"/>
</dbReference>
<dbReference type="AlphaFoldDB" id="A0A0B7JEA6"/>
<accession>A0A2T3KNS5</accession>
<dbReference type="Proteomes" id="UP000241426">
    <property type="component" value="Unassembled WGS sequence"/>
</dbReference>
<organism evidence="1 2">
    <name type="scientific">Photobacterium kishitanii</name>
    <dbReference type="NCBI Taxonomy" id="318456"/>
    <lineage>
        <taxon>Bacteria</taxon>
        <taxon>Pseudomonadati</taxon>
        <taxon>Pseudomonadota</taxon>
        <taxon>Gammaproteobacteria</taxon>
        <taxon>Vibrionales</taxon>
        <taxon>Vibrionaceae</taxon>
        <taxon>Photobacterium</taxon>
    </lineage>
</organism>
<comment type="caution">
    <text evidence="1">The sequence shown here is derived from an EMBL/GenBank/DDBJ whole genome shotgun (WGS) entry which is preliminary data.</text>
</comment>
<dbReference type="GeneID" id="29943861"/>